<dbReference type="GO" id="GO:0006508">
    <property type="term" value="P:proteolysis"/>
    <property type="evidence" value="ECO:0007669"/>
    <property type="project" value="UniProtKB-KW"/>
</dbReference>
<gene>
    <name evidence="2" type="ORF">Tco025E_08856</name>
</gene>
<evidence type="ECO:0000313" key="2">
    <source>
        <dbReference type="EMBL" id="RNF00835.1"/>
    </source>
</evidence>
<dbReference type="GO" id="GO:0008233">
    <property type="term" value="F:peptidase activity"/>
    <property type="evidence" value="ECO:0007669"/>
    <property type="project" value="UniProtKB-KW"/>
</dbReference>
<proteinExistence type="predicted"/>
<sequence length="299" mass="29244">WGARQNSARPGDNPSSWCLDTAPTTVKGATDEDEGEDNLVAAVHEELKCLGGEAHLKWDKKRGGRVDWERCTSGTAVPWEIPPFDADTVTCPGFDEVCTISATGGSVLTGFKWDGKDKEWKRKAPVEEPEPEPAPAPPVTGPAEVGPGNGHENRPAIPPPSEGNNGGGTGGSSEPVGGAPSTGQGLPAADPEGPQKPVPEEGGVAVPGAKDSEGVPPESSHGGGGGGGGVSPPAGTPPAGGDAADRAGDGAATPAGPNGTGAAGKSDATPPAHGDGTVTAAGPSLLLLLAAAAAAAALC</sequence>
<dbReference type="Gene3D" id="2.30.34.10">
    <property type="entry name" value="Leishmanolysin domain 4"/>
    <property type="match status" value="1"/>
</dbReference>
<feature type="compositionally biased region" description="Polar residues" evidence="1">
    <location>
        <begin position="1"/>
        <end position="24"/>
    </location>
</feature>
<dbReference type="RefSeq" id="XP_029224326.1">
    <property type="nucleotide sequence ID" value="XM_029375691.1"/>
</dbReference>
<feature type="non-terminal residue" evidence="2">
    <location>
        <position position="1"/>
    </location>
</feature>
<dbReference type="OrthoDB" id="10543487at2759"/>
<evidence type="ECO:0000256" key="1">
    <source>
        <dbReference type="SAM" id="MobiDB-lite"/>
    </source>
</evidence>
<feature type="compositionally biased region" description="Low complexity" evidence="1">
    <location>
        <begin position="231"/>
        <end position="242"/>
    </location>
</feature>
<feature type="region of interest" description="Disordered" evidence="1">
    <location>
        <begin position="1"/>
        <end position="35"/>
    </location>
</feature>
<keyword evidence="2" id="KW-0378">Hydrolase</keyword>
<reference evidence="2 3" key="1">
    <citation type="journal article" date="2018" name="BMC Genomics">
        <title>Genomic comparison of Trypanosoma conorhini and Trypanosoma rangeli to Trypanosoma cruzi strains of high and low virulence.</title>
        <authorList>
            <person name="Bradwell K.R."/>
            <person name="Koparde V.N."/>
            <person name="Matveyev A.V."/>
            <person name="Serrano M.G."/>
            <person name="Alves J.M."/>
            <person name="Parikh H."/>
            <person name="Huang B."/>
            <person name="Lee V."/>
            <person name="Espinosa-Alvarez O."/>
            <person name="Ortiz P.A."/>
            <person name="Costa-Martins A.G."/>
            <person name="Teixeira M.M."/>
            <person name="Buck G.A."/>
        </authorList>
    </citation>
    <scope>NUCLEOTIDE SEQUENCE [LARGE SCALE GENOMIC DNA]</scope>
    <source>
        <strain evidence="2 3">025E</strain>
    </source>
</reference>
<protein>
    <submittedName>
        <fullName evidence="2">Surface protease GP63</fullName>
    </submittedName>
</protein>
<dbReference type="EMBL" id="MKKU01000860">
    <property type="protein sequence ID" value="RNF00835.1"/>
    <property type="molecule type" value="Genomic_DNA"/>
</dbReference>
<accession>A0A422N5V2</accession>
<comment type="caution">
    <text evidence="2">The sequence shown here is derived from an EMBL/GenBank/DDBJ whole genome shotgun (WGS) entry which is preliminary data.</text>
</comment>
<keyword evidence="3" id="KW-1185">Reference proteome</keyword>
<organism evidence="2 3">
    <name type="scientific">Trypanosoma conorhini</name>
    <dbReference type="NCBI Taxonomy" id="83891"/>
    <lineage>
        <taxon>Eukaryota</taxon>
        <taxon>Discoba</taxon>
        <taxon>Euglenozoa</taxon>
        <taxon>Kinetoplastea</taxon>
        <taxon>Metakinetoplastina</taxon>
        <taxon>Trypanosomatida</taxon>
        <taxon>Trypanosomatidae</taxon>
        <taxon>Trypanosoma</taxon>
    </lineage>
</organism>
<feature type="compositionally biased region" description="Gly residues" evidence="1">
    <location>
        <begin position="221"/>
        <end position="230"/>
    </location>
</feature>
<dbReference type="GeneID" id="40322467"/>
<name>A0A422N5V2_9TRYP</name>
<dbReference type="AlphaFoldDB" id="A0A422N5V2"/>
<evidence type="ECO:0000313" key="3">
    <source>
        <dbReference type="Proteomes" id="UP000284403"/>
    </source>
</evidence>
<feature type="region of interest" description="Disordered" evidence="1">
    <location>
        <begin position="119"/>
        <end position="279"/>
    </location>
</feature>
<keyword evidence="2" id="KW-0645">Protease</keyword>
<dbReference type="Proteomes" id="UP000284403">
    <property type="component" value="Unassembled WGS sequence"/>
</dbReference>